<evidence type="ECO:0000256" key="3">
    <source>
        <dbReference type="ARBA" id="ARBA00022723"/>
    </source>
</evidence>
<dbReference type="EMBL" id="CP002279">
    <property type="protein sequence ID" value="AEH87223.1"/>
    <property type="molecule type" value="Genomic_DNA"/>
</dbReference>
<dbReference type="AlphaFoldDB" id="F7Y3B6"/>
<dbReference type="HOGENOM" id="CLU_065536_3_0_5"/>
<dbReference type="GO" id="GO:0043720">
    <property type="term" value="F:3-keto-5-aminohexanoate cleavage activity"/>
    <property type="evidence" value="ECO:0007669"/>
    <property type="project" value="InterPro"/>
</dbReference>
<dbReference type="InterPro" id="IPR008567">
    <property type="entry name" value="BKACE"/>
</dbReference>
<dbReference type="KEGG" id="mop:Mesop_2762"/>
<proteinExistence type="predicted"/>
<gene>
    <name evidence="5" type="ordered locus">Mesop_2762</name>
</gene>
<keyword evidence="3" id="KW-0479">Metal-binding</keyword>
<evidence type="ECO:0008006" key="7">
    <source>
        <dbReference type="Google" id="ProtNLM"/>
    </source>
</evidence>
<dbReference type="STRING" id="536019.Mesop_2762"/>
<reference evidence="5 6" key="1">
    <citation type="submission" date="2010-10" db="EMBL/GenBank/DDBJ databases">
        <title>Complete sequence of Mesorhizobium opportunistum WSM2075.</title>
        <authorList>
            <consortium name="US DOE Joint Genome Institute"/>
            <person name="Lucas S."/>
            <person name="Copeland A."/>
            <person name="Lapidus A."/>
            <person name="Cheng J.-F."/>
            <person name="Bruce D."/>
            <person name="Goodwin L."/>
            <person name="Pitluck S."/>
            <person name="Chertkov O."/>
            <person name="Misra M."/>
            <person name="Detter J.C."/>
            <person name="Han C."/>
            <person name="Tapia R."/>
            <person name="Land M."/>
            <person name="Hauser L."/>
            <person name="Kyrpides N."/>
            <person name="Ovchinnikova G."/>
            <person name="Mavrommatis K.M."/>
            <person name="Tiwari R.P."/>
            <person name="Howieson J.G."/>
            <person name="O'Hara G.W."/>
            <person name="Nandasena K.G."/>
            <person name="Woyke T."/>
        </authorList>
    </citation>
    <scope>NUCLEOTIDE SEQUENCE [LARGE SCALE GENOMIC DNA]</scope>
    <source>
        <strain evidence="6">LMG 24607 / HAMBI 3007 / WSM2075</strain>
    </source>
</reference>
<dbReference type="Pfam" id="PF05853">
    <property type="entry name" value="BKACE"/>
    <property type="match status" value="1"/>
</dbReference>
<evidence type="ECO:0000256" key="1">
    <source>
        <dbReference type="ARBA" id="ARBA00001947"/>
    </source>
</evidence>
<dbReference type="PANTHER" id="PTHR37418:SF2">
    <property type="entry name" value="3-KETO-5-AMINOHEXANOATE CLEAVAGE ENZYME"/>
    <property type="match status" value="1"/>
</dbReference>
<evidence type="ECO:0000313" key="6">
    <source>
        <dbReference type="Proteomes" id="UP000001623"/>
    </source>
</evidence>
<keyword evidence="4" id="KW-0862">Zinc</keyword>
<evidence type="ECO:0000256" key="4">
    <source>
        <dbReference type="ARBA" id="ARBA00022833"/>
    </source>
</evidence>
<dbReference type="Gene3D" id="3.20.20.70">
    <property type="entry name" value="Aldolase class I"/>
    <property type="match status" value="1"/>
</dbReference>
<dbReference type="GO" id="GO:0046872">
    <property type="term" value="F:metal ion binding"/>
    <property type="evidence" value="ECO:0007669"/>
    <property type="project" value="UniProtKB-KW"/>
</dbReference>
<keyword evidence="2" id="KW-0808">Transferase</keyword>
<dbReference type="Proteomes" id="UP000001623">
    <property type="component" value="Chromosome"/>
</dbReference>
<comment type="cofactor">
    <cofactor evidence="1">
        <name>Zn(2+)</name>
        <dbReference type="ChEBI" id="CHEBI:29105"/>
    </cofactor>
</comment>
<evidence type="ECO:0000256" key="2">
    <source>
        <dbReference type="ARBA" id="ARBA00022679"/>
    </source>
</evidence>
<protein>
    <recommendedName>
        <fullName evidence="7">3-keto-5-aminohexanoate cleavage protein</fullName>
    </recommendedName>
</protein>
<sequence>MPMMQLGPRTDPVTIAVAPNGGRRTKADHPAIPLTAAELAVTASECAAAGAAMIHVHVRDRQGRHLLDPEAYREVITAIHGAVGDRMVVQITSEALGIYAPEAQMRVVREVRPQVVSLALRELAPDAGSEAAFAHFLEWLRTERVAPQIILYTPQEAVRLADMSRRGLIPWTSVPVLYVLGRYSVGQTSVPTDLLPFLAADMPRFDHWSVCAFGRHEAACVVTAALLGGHVRIGFENNLFLPDGGIATSNADLVAVVAHTLGDCGTRIATASDLAKQWNVRSC</sequence>
<name>F7Y3B6_MESOW</name>
<dbReference type="InterPro" id="IPR013785">
    <property type="entry name" value="Aldolase_TIM"/>
</dbReference>
<accession>F7Y3B6</accession>
<organism evidence="5 6">
    <name type="scientific">Mesorhizobium opportunistum (strain LMG 24607 / HAMBI 3007 / WSM2075)</name>
    <dbReference type="NCBI Taxonomy" id="536019"/>
    <lineage>
        <taxon>Bacteria</taxon>
        <taxon>Pseudomonadati</taxon>
        <taxon>Pseudomonadota</taxon>
        <taxon>Alphaproteobacteria</taxon>
        <taxon>Hyphomicrobiales</taxon>
        <taxon>Phyllobacteriaceae</taxon>
        <taxon>Mesorhizobium</taxon>
    </lineage>
</organism>
<evidence type="ECO:0000313" key="5">
    <source>
        <dbReference type="EMBL" id="AEH87223.1"/>
    </source>
</evidence>
<dbReference type="eggNOG" id="COG3246">
    <property type="taxonomic scope" value="Bacteria"/>
</dbReference>
<dbReference type="PANTHER" id="PTHR37418">
    <property type="entry name" value="3-KETO-5-AMINOHEXANOATE CLEAVAGE ENZYME-RELATED"/>
    <property type="match status" value="1"/>
</dbReference>